<sequence length="212" mass="25050">MKFVKNNFTMTDFIRFFIPLYFIFFFIVSFLGISYKVAKQIGKNPNVLPKDGSAYALVGLYFKLILLSLLVYVMLLLFFPEDIFPAFKINYMENDIFKYTGFVLLIFAFIWVCIAQLQMKESWRIGIDSEVKTELIMRGLFRFSRNPIFLGMTISLIGFFFVVPTVIVFAFLLIGSILMQIQIRLEEEYLLKQHGEIYQAYKKRVKRMLNLY</sequence>
<gene>
    <name evidence="6" type="ORF">F8D52_00875</name>
</gene>
<feature type="transmembrane region" description="Helical" evidence="5">
    <location>
        <begin position="148"/>
        <end position="174"/>
    </location>
</feature>
<keyword evidence="2 5" id="KW-0812">Transmembrane</keyword>
<dbReference type="PANTHER" id="PTHR12714">
    <property type="entry name" value="PROTEIN-S ISOPRENYLCYSTEINE O-METHYLTRANSFERASE"/>
    <property type="match status" value="1"/>
</dbReference>
<evidence type="ECO:0000256" key="5">
    <source>
        <dbReference type="SAM" id="Phobius"/>
    </source>
</evidence>
<proteinExistence type="predicted"/>
<dbReference type="PANTHER" id="PTHR12714:SF9">
    <property type="entry name" value="PROTEIN-S-ISOPRENYLCYSTEINE O-METHYLTRANSFERASE"/>
    <property type="match status" value="1"/>
</dbReference>
<keyword evidence="4 5" id="KW-0472">Membrane</keyword>
<reference evidence="6 7" key="1">
    <citation type="journal article" date="2019" name="Stand. Genomic Sci.">
        <title>Draft Whole-Genome Sequence of a Novel Chryseobacterium viscerum Strain Isolated from Fresh Water at Dripping Springs, New Mexico.</title>
        <authorList>
            <person name="Kyndt J.A."/>
            <person name="Moore T.C."/>
        </authorList>
    </citation>
    <scope>NUCLEOTIDE SEQUENCE [LARGE SCALE GENOMIC DNA]</scope>
    <source>
        <strain evidence="6 7">DPS</strain>
    </source>
</reference>
<dbReference type="Gene3D" id="1.20.120.1630">
    <property type="match status" value="1"/>
</dbReference>
<keyword evidence="3 5" id="KW-1133">Transmembrane helix</keyword>
<feature type="transmembrane region" description="Helical" evidence="5">
    <location>
        <begin position="12"/>
        <end position="35"/>
    </location>
</feature>
<feature type="transmembrane region" description="Helical" evidence="5">
    <location>
        <begin position="99"/>
        <end position="119"/>
    </location>
</feature>
<accession>A0A5N4BV72</accession>
<comment type="caution">
    <text evidence="6">The sequence shown here is derived from an EMBL/GenBank/DDBJ whole genome shotgun (WGS) entry which is preliminary data.</text>
</comment>
<dbReference type="Proteomes" id="UP000326384">
    <property type="component" value="Unassembled WGS sequence"/>
</dbReference>
<evidence type="ECO:0000256" key="4">
    <source>
        <dbReference type="ARBA" id="ARBA00023136"/>
    </source>
</evidence>
<dbReference type="InterPro" id="IPR010721">
    <property type="entry name" value="UstE-like"/>
</dbReference>
<evidence type="ECO:0000256" key="2">
    <source>
        <dbReference type="ARBA" id="ARBA00022692"/>
    </source>
</evidence>
<feature type="transmembrane region" description="Helical" evidence="5">
    <location>
        <begin position="55"/>
        <end position="79"/>
    </location>
</feature>
<keyword evidence="7" id="KW-1185">Reference proteome</keyword>
<dbReference type="PROSITE" id="PS50244">
    <property type="entry name" value="S5A_REDUCTASE"/>
    <property type="match status" value="1"/>
</dbReference>
<dbReference type="EMBL" id="VTPV01000001">
    <property type="protein sequence ID" value="KAB1232349.1"/>
    <property type="molecule type" value="Genomic_DNA"/>
</dbReference>
<evidence type="ECO:0000313" key="7">
    <source>
        <dbReference type="Proteomes" id="UP000326384"/>
    </source>
</evidence>
<evidence type="ECO:0000256" key="1">
    <source>
        <dbReference type="ARBA" id="ARBA00004141"/>
    </source>
</evidence>
<organism evidence="6 7">
    <name type="scientific">Chryseobacterium viscerum</name>
    <dbReference type="NCBI Taxonomy" id="1037377"/>
    <lineage>
        <taxon>Bacteria</taxon>
        <taxon>Pseudomonadati</taxon>
        <taxon>Bacteroidota</taxon>
        <taxon>Flavobacteriia</taxon>
        <taxon>Flavobacteriales</taxon>
        <taxon>Weeksellaceae</taxon>
        <taxon>Chryseobacterium group</taxon>
        <taxon>Chryseobacterium</taxon>
    </lineage>
</organism>
<evidence type="ECO:0000313" key="6">
    <source>
        <dbReference type="EMBL" id="KAB1232349.1"/>
    </source>
</evidence>
<comment type="subcellular location">
    <subcellularLocation>
        <location evidence="1">Membrane</location>
        <topology evidence="1">Multi-pass membrane protein</topology>
    </subcellularLocation>
</comment>
<dbReference type="Pfam" id="PF06966">
    <property type="entry name" value="DUF1295"/>
    <property type="match status" value="1"/>
</dbReference>
<name>A0A5N4BV72_9FLAO</name>
<evidence type="ECO:0000256" key="3">
    <source>
        <dbReference type="ARBA" id="ARBA00022989"/>
    </source>
</evidence>
<protein>
    <submittedName>
        <fullName evidence="6">Isoprenylcysteine carboxylmethyltransferase family protein</fullName>
    </submittedName>
</protein>